<sequence length="123" mass="12862">MGDAGRMELECTMDEQAPMDIGALGAALWKGNGKGKKGRSFDECRNFDTKASGPPGLSVPKAKPKAKMNISPSSLLISDVVLGNFGLGNAFSVDGMTNGIVDFNFSAFGESSGFAPPAWIDNQ</sequence>
<comment type="caution">
    <text evidence="2">The sequence shown here is derived from an EMBL/GenBank/DDBJ whole genome shotgun (WGS) entry which is preliminary data.</text>
</comment>
<keyword evidence="3" id="KW-1185">Reference proteome</keyword>
<protein>
    <submittedName>
        <fullName evidence="2">Uncharacterized protein</fullName>
    </submittedName>
</protein>
<feature type="region of interest" description="Disordered" evidence="1">
    <location>
        <begin position="46"/>
        <end position="65"/>
    </location>
</feature>
<proteinExistence type="predicted"/>
<name>A0A1Q9CIN5_SYMMI</name>
<evidence type="ECO:0000313" key="3">
    <source>
        <dbReference type="Proteomes" id="UP000186817"/>
    </source>
</evidence>
<reference evidence="2 3" key="1">
    <citation type="submission" date="2016-02" db="EMBL/GenBank/DDBJ databases">
        <title>Genome analysis of coral dinoflagellate symbionts highlights evolutionary adaptations to a symbiotic lifestyle.</title>
        <authorList>
            <person name="Aranda M."/>
            <person name="Li Y."/>
            <person name="Liew Y.J."/>
            <person name="Baumgarten S."/>
            <person name="Simakov O."/>
            <person name="Wilson M."/>
            <person name="Piel J."/>
            <person name="Ashoor H."/>
            <person name="Bougouffa S."/>
            <person name="Bajic V.B."/>
            <person name="Ryu T."/>
            <person name="Ravasi T."/>
            <person name="Bayer T."/>
            <person name="Micklem G."/>
            <person name="Kim H."/>
            <person name="Bhak J."/>
            <person name="Lajeunesse T.C."/>
            <person name="Voolstra C.R."/>
        </authorList>
    </citation>
    <scope>NUCLEOTIDE SEQUENCE [LARGE SCALE GENOMIC DNA]</scope>
    <source>
        <strain evidence="2 3">CCMP2467</strain>
    </source>
</reference>
<dbReference type="AlphaFoldDB" id="A0A1Q9CIN5"/>
<gene>
    <name evidence="2" type="ORF">AK812_SmicGene36505</name>
</gene>
<dbReference type="Proteomes" id="UP000186817">
    <property type="component" value="Unassembled WGS sequence"/>
</dbReference>
<evidence type="ECO:0000256" key="1">
    <source>
        <dbReference type="SAM" id="MobiDB-lite"/>
    </source>
</evidence>
<accession>A0A1Q9CIN5</accession>
<dbReference type="EMBL" id="LSRX01001164">
    <property type="protein sequence ID" value="OLP82808.1"/>
    <property type="molecule type" value="Genomic_DNA"/>
</dbReference>
<evidence type="ECO:0000313" key="2">
    <source>
        <dbReference type="EMBL" id="OLP82808.1"/>
    </source>
</evidence>
<organism evidence="2 3">
    <name type="scientific">Symbiodinium microadriaticum</name>
    <name type="common">Dinoflagellate</name>
    <name type="synonym">Zooxanthella microadriatica</name>
    <dbReference type="NCBI Taxonomy" id="2951"/>
    <lineage>
        <taxon>Eukaryota</taxon>
        <taxon>Sar</taxon>
        <taxon>Alveolata</taxon>
        <taxon>Dinophyceae</taxon>
        <taxon>Suessiales</taxon>
        <taxon>Symbiodiniaceae</taxon>
        <taxon>Symbiodinium</taxon>
    </lineage>
</organism>